<sequence length="165" mass="19002">MSKISTTLVFFLVCMAMLISHGSALNHQRFEFEEDSTKMPRKWPFIPWWHHYPYSRPTWPWAHPPRWPLPPYRWGGRAHPPMPAHTFPPIPAPVAKCWKSVHEVEGYVHEIIESLFDGKLKASAGCCKAVMDVKDDCSPFVFRIPFFHLARKHCAGQAKSPPSKA</sequence>
<dbReference type="Pfam" id="PF05617">
    <property type="entry name" value="Prolamin_like"/>
    <property type="match status" value="1"/>
</dbReference>
<name>A0A4S4D2Y4_CAMSN</name>
<feature type="domain" description="Prolamin-like" evidence="3">
    <location>
        <begin position="96"/>
        <end position="148"/>
    </location>
</feature>
<dbReference type="PANTHER" id="PTHR31181:SF67">
    <property type="entry name" value="PROLAMIN-LIKE PROTEIN (DUF1278)"/>
    <property type="match status" value="1"/>
</dbReference>
<evidence type="ECO:0000256" key="1">
    <source>
        <dbReference type="ARBA" id="ARBA00022729"/>
    </source>
</evidence>
<dbReference type="AlphaFoldDB" id="A0A4S4D2Y4"/>
<dbReference type="PANTHER" id="PTHR31181">
    <property type="entry name" value="EGG CELL-SECRETED PROTEIN 1.4"/>
    <property type="match status" value="1"/>
</dbReference>
<dbReference type="GO" id="GO:0031982">
    <property type="term" value="C:vesicle"/>
    <property type="evidence" value="ECO:0007669"/>
    <property type="project" value="TreeGrafter"/>
</dbReference>
<dbReference type="GO" id="GO:0005576">
    <property type="term" value="C:extracellular region"/>
    <property type="evidence" value="ECO:0007669"/>
    <property type="project" value="TreeGrafter"/>
</dbReference>
<evidence type="ECO:0000259" key="3">
    <source>
        <dbReference type="Pfam" id="PF05617"/>
    </source>
</evidence>
<comment type="caution">
    <text evidence="4">The sequence shown here is derived from an EMBL/GenBank/DDBJ whole genome shotgun (WGS) entry which is preliminary data.</text>
</comment>
<feature type="chain" id="PRO_5020902620" description="Prolamin-like domain-containing protein" evidence="2">
    <location>
        <begin position="25"/>
        <end position="165"/>
    </location>
</feature>
<keyword evidence="5" id="KW-1185">Reference proteome</keyword>
<accession>A0A4S4D2Y4</accession>
<dbReference type="GO" id="GO:0080155">
    <property type="term" value="P:regulation of double fertilization forming a zygote and endosperm"/>
    <property type="evidence" value="ECO:0007669"/>
    <property type="project" value="TreeGrafter"/>
</dbReference>
<feature type="signal peptide" evidence="2">
    <location>
        <begin position="1"/>
        <end position="24"/>
    </location>
</feature>
<dbReference type="GO" id="GO:0009567">
    <property type="term" value="P:double fertilization forming a zygote and endosperm"/>
    <property type="evidence" value="ECO:0007669"/>
    <property type="project" value="TreeGrafter"/>
</dbReference>
<protein>
    <recommendedName>
        <fullName evidence="3">Prolamin-like domain-containing protein</fullName>
    </recommendedName>
</protein>
<organism evidence="4 5">
    <name type="scientific">Camellia sinensis var. sinensis</name>
    <name type="common">China tea</name>
    <dbReference type="NCBI Taxonomy" id="542762"/>
    <lineage>
        <taxon>Eukaryota</taxon>
        <taxon>Viridiplantae</taxon>
        <taxon>Streptophyta</taxon>
        <taxon>Embryophyta</taxon>
        <taxon>Tracheophyta</taxon>
        <taxon>Spermatophyta</taxon>
        <taxon>Magnoliopsida</taxon>
        <taxon>eudicotyledons</taxon>
        <taxon>Gunneridae</taxon>
        <taxon>Pentapetalae</taxon>
        <taxon>asterids</taxon>
        <taxon>Ericales</taxon>
        <taxon>Theaceae</taxon>
        <taxon>Camellia</taxon>
    </lineage>
</organism>
<evidence type="ECO:0000256" key="2">
    <source>
        <dbReference type="SAM" id="SignalP"/>
    </source>
</evidence>
<evidence type="ECO:0000313" key="4">
    <source>
        <dbReference type="EMBL" id="THF96123.1"/>
    </source>
</evidence>
<dbReference type="InterPro" id="IPR008502">
    <property type="entry name" value="Prolamin-like"/>
</dbReference>
<reference evidence="4 5" key="1">
    <citation type="journal article" date="2018" name="Proc. Natl. Acad. Sci. U.S.A.">
        <title>Draft genome sequence of Camellia sinensis var. sinensis provides insights into the evolution of the tea genome and tea quality.</title>
        <authorList>
            <person name="Wei C."/>
            <person name="Yang H."/>
            <person name="Wang S."/>
            <person name="Zhao J."/>
            <person name="Liu C."/>
            <person name="Gao L."/>
            <person name="Xia E."/>
            <person name="Lu Y."/>
            <person name="Tai Y."/>
            <person name="She G."/>
            <person name="Sun J."/>
            <person name="Cao H."/>
            <person name="Tong W."/>
            <person name="Gao Q."/>
            <person name="Li Y."/>
            <person name="Deng W."/>
            <person name="Jiang X."/>
            <person name="Wang W."/>
            <person name="Chen Q."/>
            <person name="Zhang S."/>
            <person name="Li H."/>
            <person name="Wu J."/>
            <person name="Wang P."/>
            <person name="Li P."/>
            <person name="Shi C."/>
            <person name="Zheng F."/>
            <person name="Jian J."/>
            <person name="Huang B."/>
            <person name="Shan D."/>
            <person name="Shi M."/>
            <person name="Fang C."/>
            <person name="Yue Y."/>
            <person name="Li F."/>
            <person name="Li D."/>
            <person name="Wei S."/>
            <person name="Han B."/>
            <person name="Jiang C."/>
            <person name="Yin Y."/>
            <person name="Xia T."/>
            <person name="Zhang Z."/>
            <person name="Bennetzen J.L."/>
            <person name="Zhao S."/>
            <person name="Wan X."/>
        </authorList>
    </citation>
    <scope>NUCLEOTIDE SEQUENCE [LARGE SCALE GENOMIC DNA]</scope>
    <source>
        <strain evidence="5">cv. Shuchazao</strain>
        <tissue evidence="4">Leaf</tissue>
    </source>
</reference>
<dbReference type="Proteomes" id="UP000306102">
    <property type="component" value="Unassembled WGS sequence"/>
</dbReference>
<gene>
    <name evidence="4" type="ORF">TEA_027589</name>
</gene>
<dbReference type="GO" id="GO:2000008">
    <property type="term" value="P:regulation of protein localization to cell surface"/>
    <property type="evidence" value="ECO:0007669"/>
    <property type="project" value="TreeGrafter"/>
</dbReference>
<evidence type="ECO:0000313" key="5">
    <source>
        <dbReference type="Proteomes" id="UP000306102"/>
    </source>
</evidence>
<proteinExistence type="predicted"/>
<keyword evidence="1 2" id="KW-0732">Signal</keyword>
<dbReference type="EMBL" id="SDRB02013018">
    <property type="protein sequence ID" value="THF96123.1"/>
    <property type="molecule type" value="Genomic_DNA"/>
</dbReference>